<dbReference type="GO" id="GO:0005737">
    <property type="term" value="C:cytoplasm"/>
    <property type="evidence" value="ECO:0007669"/>
    <property type="project" value="TreeGrafter"/>
</dbReference>
<evidence type="ECO:0000313" key="4">
    <source>
        <dbReference type="Proteomes" id="UP000292262"/>
    </source>
</evidence>
<dbReference type="PROSITE" id="PS00893">
    <property type="entry name" value="NUDIX_BOX"/>
    <property type="match status" value="1"/>
</dbReference>
<dbReference type="CDD" id="cd04692">
    <property type="entry name" value="NUDIX_Hydrolase"/>
    <property type="match status" value="1"/>
</dbReference>
<sequence>MAGFFILLMADEFIDILNKDGTPTQTTALKSEAHKLGLFHKSVHLWIATPKKELIIQKRAANKDTFPDLWDVSVAGHIGAGEEAQQALIRETKEEIGIVVTKESLRFIGVRCSQKKPTLSIIDNEYQYLYIALLNLEVENCKLQREEVAELKAISIPSFEQKITKGNLTEFVPHGKDYYTLILAHINALFGS</sequence>
<dbReference type="SUPFAM" id="SSF55811">
    <property type="entry name" value="Nudix"/>
    <property type="match status" value="1"/>
</dbReference>
<keyword evidence="1" id="KW-0378">Hydrolase</keyword>
<evidence type="ECO:0000256" key="1">
    <source>
        <dbReference type="ARBA" id="ARBA00022801"/>
    </source>
</evidence>
<dbReference type="Gene3D" id="3.90.79.10">
    <property type="entry name" value="Nucleoside Triphosphate Pyrophosphohydrolase"/>
    <property type="match status" value="1"/>
</dbReference>
<reference evidence="3 4" key="1">
    <citation type="submission" date="2019-02" db="EMBL/GenBank/DDBJ databases">
        <title>Genomic Encyclopedia of Type Strains, Phase IV (KMG-IV): sequencing the most valuable type-strain genomes for metagenomic binning, comparative biology and taxonomic classification.</title>
        <authorList>
            <person name="Goeker M."/>
        </authorList>
    </citation>
    <scope>NUCLEOTIDE SEQUENCE [LARGE SCALE GENOMIC DNA]</scope>
    <source>
        <strain evidence="3 4">DSM 17196</strain>
    </source>
</reference>
<dbReference type="InterPro" id="IPR015797">
    <property type="entry name" value="NUDIX_hydrolase-like_dom_sf"/>
</dbReference>
<accession>A0A4Q7NVT4</accession>
<dbReference type="EMBL" id="SGXE01000007">
    <property type="protein sequence ID" value="RZS90512.1"/>
    <property type="molecule type" value="Genomic_DNA"/>
</dbReference>
<dbReference type="GO" id="GO:0016787">
    <property type="term" value="F:hydrolase activity"/>
    <property type="evidence" value="ECO:0007669"/>
    <property type="project" value="UniProtKB-KW"/>
</dbReference>
<evidence type="ECO:0000259" key="2">
    <source>
        <dbReference type="PROSITE" id="PS51462"/>
    </source>
</evidence>
<proteinExistence type="predicted"/>
<dbReference type="PANTHER" id="PTHR10885">
    <property type="entry name" value="ISOPENTENYL-DIPHOSPHATE DELTA-ISOMERASE"/>
    <property type="match status" value="1"/>
</dbReference>
<dbReference type="GO" id="GO:0004452">
    <property type="term" value="F:isopentenyl-diphosphate delta-isomerase activity"/>
    <property type="evidence" value="ECO:0007669"/>
    <property type="project" value="TreeGrafter"/>
</dbReference>
<dbReference type="PROSITE" id="PS51462">
    <property type="entry name" value="NUDIX"/>
    <property type="match status" value="1"/>
</dbReference>
<dbReference type="GO" id="GO:0009240">
    <property type="term" value="P:isopentenyl diphosphate biosynthetic process"/>
    <property type="evidence" value="ECO:0007669"/>
    <property type="project" value="TreeGrafter"/>
</dbReference>
<dbReference type="PANTHER" id="PTHR10885:SF20">
    <property type="entry name" value="NUDIX HYDROLASE DOMAIN-CONTAINING PROTEIN"/>
    <property type="match status" value="1"/>
</dbReference>
<dbReference type="RefSeq" id="WP_242610758.1">
    <property type="nucleotide sequence ID" value="NZ_SGXE01000007.1"/>
</dbReference>
<organism evidence="3 4">
    <name type="scientific">Aquimarina brevivitae</name>
    <dbReference type="NCBI Taxonomy" id="323412"/>
    <lineage>
        <taxon>Bacteria</taxon>
        <taxon>Pseudomonadati</taxon>
        <taxon>Bacteroidota</taxon>
        <taxon>Flavobacteriia</taxon>
        <taxon>Flavobacteriales</taxon>
        <taxon>Flavobacteriaceae</taxon>
        <taxon>Aquimarina</taxon>
    </lineage>
</organism>
<gene>
    <name evidence="3" type="ORF">EV197_3306</name>
</gene>
<feature type="domain" description="Nudix hydrolase" evidence="2">
    <location>
        <begin position="38"/>
        <end position="185"/>
    </location>
</feature>
<comment type="caution">
    <text evidence="3">The sequence shown here is derived from an EMBL/GenBank/DDBJ whole genome shotgun (WGS) entry which is preliminary data.</text>
</comment>
<keyword evidence="3" id="KW-0413">Isomerase</keyword>
<protein>
    <submittedName>
        <fullName evidence="3">Isopentenyldiphosphate isomerase</fullName>
    </submittedName>
</protein>
<dbReference type="InterPro" id="IPR020084">
    <property type="entry name" value="NUDIX_hydrolase_CS"/>
</dbReference>
<dbReference type="Pfam" id="PF00293">
    <property type="entry name" value="NUDIX"/>
    <property type="match status" value="1"/>
</dbReference>
<evidence type="ECO:0000313" key="3">
    <source>
        <dbReference type="EMBL" id="RZS90512.1"/>
    </source>
</evidence>
<dbReference type="AlphaFoldDB" id="A0A4Q7NVT4"/>
<keyword evidence="4" id="KW-1185">Reference proteome</keyword>
<dbReference type="Proteomes" id="UP000292262">
    <property type="component" value="Unassembled WGS sequence"/>
</dbReference>
<name>A0A4Q7NVT4_9FLAO</name>
<dbReference type="InterPro" id="IPR000086">
    <property type="entry name" value="NUDIX_hydrolase_dom"/>
</dbReference>